<protein>
    <submittedName>
        <fullName evidence="2">Uncharacterized protein</fullName>
    </submittedName>
</protein>
<feature type="compositionally biased region" description="Pro residues" evidence="1">
    <location>
        <begin position="137"/>
        <end position="147"/>
    </location>
</feature>
<dbReference type="AlphaFoldDB" id="A0A1Y2MFQ1"/>
<proteinExistence type="predicted"/>
<reference evidence="2 3" key="1">
    <citation type="journal article" date="2017" name="Genome Announc.">
        <title>Genome sequence of the saprophytic ascomycete Epicoccum nigrum ICMP 19927 strain isolated from New Zealand.</title>
        <authorList>
            <person name="Fokin M."/>
            <person name="Fleetwood D."/>
            <person name="Weir B.S."/>
            <person name="Villas-Boas S.G."/>
        </authorList>
    </citation>
    <scope>NUCLEOTIDE SEQUENCE [LARGE SCALE GENOMIC DNA]</scope>
    <source>
        <strain evidence="2 3">ICMP 19927</strain>
    </source>
</reference>
<keyword evidence="3" id="KW-1185">Reference proteome</keyword>
<name>A0A1Y2MFQ1_EPING</name>
<evidence type="ECO:0000313" key="3">
    <source>
        <dbReference type="Proteomes" id="UP000193240"/>
    </source>
</evidence>
<organism evidence="2 3">
    <name type="scientific">Epicoccum nigrum</name>
    <name type="common">Soil fungus</name>
    <name type="synonym">Epicoccum purpurascens</name>
    <dbReference type="NCBI Taxonomy" id="105696"/>
    <lineage>
        <taxon>Eukaryota</taxon>
        <taxon>Fungi</taxon>
        <taxon>Dikarya</taxon>
        <taxon>Ascomycota</taxon>
        <taxon>Pezizomycotina</taxon>
        <taxon>Dothideomycetes</taxon>
        <taxon>Pleosporomycetidae</taxon>
        <taxon>Pleosporales</taxon>
        <taxon>Pleosporineae</taxon>
        <taxon>Didymellaceae</taxon>
        <taxon>Epicoccum</taxon>
    </lineage>
</organism>
<sequence>MPRADTSIQRPSGLLSAAAAVVKVVDQLRHSMSKRNLRQPSAQPLSRTQREEAERQAKSVQIKKKFEYLRERYDRMKVVEEHHSETDGAGNDHLRKRVPKRPPRGFPIQEQPQREHGVQLDNQKSLRIDIAVSEDTPTPPTPPPKDPSPTTVNPTPPVPPNDTADLFISLTASTCSTSRTESPFIHKTDLTWNSALTTILTSPHVNAIFAAEIRARESAHQASNEMGGGEQVYVDMCAVCLVPNFSYPLPSAKWHERGDFAEWERKKGCGGDAGVDGDFISLHCEPSPVLKSNGEDRGVGENFDSLKCEPSPVLMEIGWAEAERDLMQLLEPVDVKLHRILSQVNPRSAVRMDIDRTGGRFSV</sequence>
<feature type="compositionally biased region" description="Polar residues" evidence="1">
    <location>
        <begin position="38"/>
        <end position="47"/>
    </location>
</feature>
<feature type="region of interest" description="Disordered" evidence="1">
    <location>
        <begin position="81"/>
        <end position="162"/>
    </location>
</feature>
<evidence type="ECO:0000313" key="2">
    <source>
        <dbReference type="EMBL" id="OSS54751.1"/>
    </source>
</evidence>
<feature type="compositionally biased region" description="Basic residues" evidence="1">
    <location>
        <begin position="94"/>
        <end position="103"/>
    </location>
</feature>
<evidence type="ECO:0000256" key="1">
    <source>
        <dbReference type="SAM" id="MobiDB-lite"/>
    </source>
</evidence>
<feature type="compositionally biased region" description="Basic and acidic residues" evidence="1">
    <location>
        <begin position="48"/>
        <end position="57"/>
    </location>
</feature>
<feature type="compositionally biased region" description="Basic and acidic residues" evidence="1">
    <location>
        <begin position="81"/>
        <end position="93"/>
    </location>
</feature>
<feature type="region of interest" description="Disordered" evidence="1">
    <location>
        <begin position="31"/>
        <end position="64"/>
    </location>
</feature>
<dbReference type="EMBL" id="KZ107838">
    <property type="protein sequence ID" value="OSS54751.1"/>
    <property type="molecule type" value="Genomic_DNA"/>
</dbReference>
<dbReference type="Proteomes" id="UP000193240">
    <property type="component" value="Unassembled WGS sequence"/>
</dbReference>
<accession>A0A1Y2MFQ1</accession>
<dbReference type="InParanoid" id="A0A1Y2MFQ1"/>
<gene>
    <name evidence="2" type="ORF">B5807_00932</name>
</gene>